<protein>
    <submittedName>
        <fullName evidence="2">GNAT superfamily N-acetyltransferase</fullName>
    </submittedName>
</protein>
<organism evidence="2 3">
    <name type="scientific">Psychromicrobium silvestre</name>
    <dbReference type="NCBI Taxonomy" id="1645614"/>
    <lineage>
        <taxon>Bacteria</taxon>
        <taxon>Bacillati</taxon>
        <taxon>Actinomycetota</taxon>
        <taxon>Actinomycetes</taxon>
        <taxon>Micrococcales</taxon>
        <taxon>Micrococcaceae</taxon>
        <taxon>Psychromicrobium</taxon>
    </lineage>
</organism>
<dbReference type="EMBL" id="JACBYQ010000001">
    <property type="protein sequence ID" value="NYE94447.1"/>
    <property type="molecule type" value="Genomic_DNA"/>
</dbReference>
<evidence type="ECO:0000313" key="3">
    <source>
        <dbReference type="Proteomes" id="UP000521748"/>
    </source>
</evidence>
<keyword evidence="3" id="KW-1185">Reference proteome</keyword>
<feature type="domain" description="N-acetyltransferase" evidence="1">
    <location>
        <begin position="14"/>
        <end position="209"/>
    </location>
</feature>
<keyword evidence="2" id="KW-0808">Transferase</keyword>
<dbReference type="Proteomes" id="UP000521748">
    <property type="component" value="Unassembled WGS sequence"/>
</dbReference>
<dbReference type="RefSeq" id="WP_179388211.1">
    <property type="nucleotide sequence ID" value="NZ_JACBYQ010000001.1"/>
</dbReference>
<dbReference type="Pfam" id="PF00583">
    <property type="entry name" value="Acetyltransf_1"/>
    <property type="match status" value="1"/>
</dbReference>
<dbReference type="SUPFAM" id="SSF55729">
    <property type="entry name" value="Acyl-CoA N-acyltransferases (Nat)"/>
    <property type="match status" value="1"/>
</dbReference>
<dbReference type="PROSITE" id="PS51186">
    <property type="entry name" value="GNAT"/>
    <property type="match status" value="1"/>
</dbReference>
<dbReference type="CDD" id="cd04301">
    <property type="entry name" value="NAT_SF"/>
    <property type="match status" value="1"/>
</dbReference>
<evidence type="ECO:0000259" key="1">
    <source>
        <dbReference type="PROSITE" id="PS51186"/>
    </source>
</evidence>
<evidence type="ECO:0000313" key="2">
    <source>
        <dbReference type="EMBL" id="NYE94447.1"/>
    </source>
</evidence>
<reference evidence="2 3" key="1">
    <citation type="submission" date="2020-07" db="EMBL/GenBank/DDBJ databases">
        <title>Sequencing the genomes of 1000 actinobacteria strains.</title>
        <authorList>
            <person name="Klenk H.-P."/>
        </authorList>
    </citation>
    <scope>NUCLEOTIDE SEQUENCE [LARGE SCALE GENOMIC DNA]</scope>
    <source>
        <strain evidence="2 3">DSM 102047</strain>
    </source>
</reference>
<accession>A0A7Y9S754</accession>
<sequence length="214" mass="24527">MKTEVTEYLEVNKFRVLPANQASWEDLLAIFGTADYPGRCYCQHYKTRDSQWKTVPQSERAQRLREQSACDNPGSPYTSGLVAYLDEEPVGWCAIEPRTAYLRLLLTRTPWTGRDEDKTDESIWCVTCFVTRKGFRKRGVTYALARASIDFARNRGARALEAYTMITHPGQEITWGELHVGSRNVFADAGFTEVSHPSPRRFVMRIDFTDAEQL</sequence>
<name>A0A7Y9S754_9MICC</name>
<dbReference type="Gene3D" id="3.40.630.30">
    <property type="match status" value="1"/>
</dbReference>
<dbReference type="GO" id="GO:0016747">
    <property type="term" value="F:acyltransferase activity, transferring groups other than amino-acyl groups"/>
    <property type="evidence" value="ECO:0007669"/>
    <property type="project" value="InterPro"/>
</dbReference>
<dbReference type="AlphaFoldDB" id="A0A7Y9S754"/>
<dbReference type="InterPro" id="IPR000182">
    <property type="entry name" value="GNAT_dom"/>
</dbReference>
<proteinExistence type="predicted"/>
<dbReference type="InterPro" id="IPR016181">
    <property type="entry name" value="Acyl_CoA_acyltransferase"/>
</dbReference>
<comment type="caution">
    <text evidence="2">The sequence shown here is derived from an EMBL/GenBank/DDBJ whole genome shotgun (WGS) entry which is preliminary data.</text>
</comment>
<gene>
    <name evidence="2" type="ORF">FHU41_000668</name>
</gene>